<comment type="caution">
    <text evidence="2">The sequence shown here is derived from an EMBL/GenBank/DDBJ whole genome shotgun (WGS) entry which is preliminary data.</text>
</comment>
<protein>
    <submittedName>
        <fullName evidence="2">Uncharacterized protein</fullName>
    </submittedName>
</protein>
<organism evidence="2 3">
    <name type="scientific">Variovorax rhizosphaerae</name>
    <dbReference type="NCBI Taxonomy" id="1836200"/>
    <lineage>
        <taxon>Bacteria</taxon>
        <taxon>Pseudomonadati</taxon>
        <taxon>Pseudomonadota</taxon>
        <taxon>Betaproteobacteria</taxon>
        <taxon>Burkholderiales</taxon>
        <taxon>Comamonadaceae</taxon>
        <taxon>Variovorax</taxon>
    </lineage>
</organism>
<proteinExistence type="predicted"/>
<keyword evidence="3" id="KW-1185">Reference proteome</keyword>
<accession>A0ABU8WTJ7</accession>
<feature type="signal peptide" evidence="1">
    <location>
        <begin position="1"/>
        <end position="30"/>
    </location>
</feature>
<feature type="chain" id="PRO_5046237999" evidence="1">
    <location>
        <begin position="31"/>
        <end position="301"/>
    </location>
</feature>
<sequence>MSAYLKQGPRYLAVCLCSALAAGAAFQACAATAAEMRATYQQMRTELAASPLRRPMRLTSQETSSGLRGDVHAVVNQPLSSVVAAFGSAPPWCDALLLHLNNRDCKVSGEPGSEVITLSVVRKFDLPVDGAFQLPFSYRAVDRSADHLEVALTAAKGPLGTSNYRIVLEAIAVDPQRSFLHFSYRYDESAAARSGTKAYLATTGRNKIGFTVVGKLPNGEREFIRGSRGLVERNAMRYFLAVDSYLAAGGGKGGEAEAVAMQKTWFAATEKYPKQLHETDLDSYLAAKRSDTQRRAGAAPR</sequence>
<dbReference type="RefSeq" id="WP_340346332.1">
    <property type="nucleotide sequence ID" value="NZ_JBBKZT010000017.1"/>
</dbReference>
<evidence type="ECO:0000313" key="2">
    <source>
        <dbReference type="EMBL" id="MEJ8850862.1"/>
    </source>
</evidence>
<dbReference type="Proteomes" id="UP001385892">
    <property type="component" value="Unassembled WGS sequence"/>
</dbReference>
<evidence type="ECO:0000313" key="3">
    <source>
        <dbReference type="Proteomes" id="UP001385892"/>
    </source>
</evidence>
<evidence type="ECO:0000256" key="1">
    <source>
        <dbReference type="SAM" id="SignalP"/>
    </source>
</evidence>
<dbReference type="EMBL" id="JBBKZT010000017">
    <property type="protein sequence ID" value="MEJ8850862.1"/>
    <property type="molecule type" value="Genomic_DNA"/>
</dbReference>
<keyword evidence="1" id="KW-0732">Signal</keyword>
<gene>
    <name evidence="2" type="ORF">WKW82_29775</name>
</gene>
<reference evidence="2 3" key="1">
    <citation type="submission" date="2024-03" db="EMBL/GenBank/DDBJ databases">
        <title>Novel species of the genus Variovorax.</title>
        <authorList>
            <person name="Liu Q."/>
            <person name="Xin Y.-H."/>
        </authorList>
    </citation>
    <scope>NUCLEOTIDE SEQUENCE [LARGE SCALE GENOMIC DNA]</scope>
    <source>
        <strain evidence="2 3">KACC 18900</strain>
    </source>
</reference>
<dbReference type="PROSITE" id="PS51257">
    <property type="entry name" value="PROKAR_LIPOPROTEIN"/>
    <property type="match status" value="1"/>
</dbReference>
<name>A0ABU8WTJ7_9BURK</name>